<dbReference type="SMART" id="SM00448">
    <property type="entry name" value="REC"/>
    <property type="match status" value="1"/>
</dbReference>
<dbReference type="SUPFAM" id="SSF46894">
    <property type="entry name" value="C-terminal effector domain of the bipartite response regulators"/>
    <property type="match status" value="1"/>
</dbReference>
<dbReference type="Gene3D" id="1.10.10.10">
    <property type="entry name" value="Winged helix-like DNA-binding domain superfamily/Winged helix DNA-binding domain"/>
    <property type="match status" value="1"/>
</dbReference>
<dbReference type="PANTHER" id="PTHR43214">
    <property type="entry name" value="TWO-COMPONENT RESPONSE REGULATOR"/>
    <property type="match status" value="1"/>
</dbReference>
<dbReference type="InterPro" id="IPR058245">
    <property type="entry name" value="NreC/VraR/RcsB-like_REC"/>
</dbReference>
<dbReference type="SUPFAM" id="SSF52172">
    <property type="entry name" value="CheY-like"/>
    <property type="match status" value="1"/>
</dbReference>
<feature type="domain" description="Response regulatory" evidence="5">
    <location>
        <begin position="5"/>
        <end position="124"/>
    </location>
</feature>
<keyword evidence="1 3" id="KW-0597">Phosphoprotein</keyword>
<evidence type="ECO:0000259" key="5">
    <source>
        <dbReference type="PROSITE" id="PS50110"/>
    </source>
</evidence>
<dbReference type="RefSeq" id="WP_267846961.1">
    <property type="nucleotide sequence ID" value="NZ_JAPMXC010000001.1"/>
</dbReference>
<dbReference type="Gene3D" id="3.40.50.2300">
    <property type="match status" value="1"/>
</dbReference>
<evidence type="ECO:0000256" key="3">
    <source>
        <dbReference type="PROSITE-ProRule" id="PRU00169"/>
    </source>
</evidence>
<evidence type="ECO:0000256" key="1">
    <source>
        <dbReference type="ARBA" id="ARBA00022553"/>
    </source>
</evidence>
<dbReference type="InterPro" id="IPR036388">
    <property type="entry name" value="WH-like_DNA-bd_sf"/>
</dbReference>
<proteinExistence type="predicted"/>
<dbReference type="InterPro" id="IPR011006">
    <property type="entry name" value="CheY-like_superfamily"/>
</dbReference>
<reference evidence="6" key="1">
    <citation type="submission" date="2022-11" db="EMBL/GenBank/DDBJ databases">
        <title>Robbsia betulipollinis sp. nov., isolated from pollen of birch (Betula pendula).</title>
        <authorList>
            <person name="Shi H."/>
            <person name="Ambika Manirajan B."/>
            <person name="Ratering S."/>
            <person name="Geissler-Plaum R."/>
            <person name="Schnell S."/>
        </authorList>
    </citation>
    <scope>NUCLEOTIDE SEQUENCE</scope>
    <source>
        <strain evidence="6">Bb-Pol-6</strain>
    </source>
</reference>
<evidence type="ECO:0000256" key="2">
    <source>
        <dbReference type="ARBA" id="ARBA00023125"/>
    </source>
</evidence>
<feature type="modified residue" description="4-aspartylphosphate" evidence="3">
    <location>
        <position position="56"/>
    </location>
</feature>
<dbReference type="CDD" id="cd17535">
    <property type="entry name" value="REC_NarL-like"/>
    <property type="match status" value="1"/>
</dbReference>
<dbReference type="Pfam" id="PF00072">
    <property type="entry name" value="Response_reg"/>
    <property type="match status" value="1"/>
</dbReference>
<dbReference type="InterPro" id="IPR001789">
    <property type="entry name" value="Sig_transdc_resp-reg_receiver"/>
</dbReference>
<dbReference type="PRINTS" id="PR00038">
    <property type="entry name" value="HTHLUXR"/>
</dbReference>
<dbReference type="PROSITE" id="PS50043">
    <property type="entry name" value="HTH_LUXR_2"/>
    <property type="match status" value="1"/>
</dbReference>
<comment type="caution">
    <text evidence="6">The sequence shown here is derived from an EMBL/GenBank/DDBJ whole genome shotgun (WGS) entry which is preliminary data.</text>
</comment>
<dbReference type="InterPro" id="IPR039420">
    <property type="entry name" value="WalR-like"/>
</dbReference>
<dbReference type="EMBL" id="JAPMXC010000001">
    <property type="protein sequence ID" value="MCY0387201.1"/>
    <property type="molecule type" value="Genomic_DNA"/>
</dbReference>
<keyword evidence="7" id="KW-1185">Reference proteome</keyword>
<organism evidence="6 7">
    <name type="scientific">Robbsia betulipollinis</name>
    <dbReference type="NCBI Taxonomy" id="2981849"/>
    <lineage>
        <taxon>Bacteria</taxon>
        <taxon>Pseudomonadati</taxon>
        <taxon>Pseudomonadota</taxon>
        <taxon>Betaproteobacteria</taxon>
        <taxon>Burkholderiales</taxon>
        <taxon>Burkholderiaceae</taxon>
        <taxon>Robbsia</taxon>
    </lineage>
</organism>
<gene>
    <name evidence="6" type="ORF">OVY01_08140</name>
</gene>
<protein>
    <submittedName>
        <fullName evidence="6">Response regulator transcription factor</fullName>
    </submittedName>
</protein>
<dbReference type="SMART" id="SM00421">
    <property type="entry name" value="HTH_LUXR"/>
    <property type="match status" value="1"/>
</dbReference>
<dbReference type="InterPro" id="IPR016032">
    <property type="entry name" value="Sig_transdc_resp-reg_C-effctor"/>
</dbReference>
<dbReference type="PANTHER" id="PTHR43214:SF17">
    <property type="entry name" value="TRANSCRIPTIONAL REGULATORY PROTEIN RCSB"/>
    <property type="match status" value="1"/>
</dbReference>
<name>A0ABT3ZKY3_9BURK</name>
<evidence type="ECO:0000313" key="7">
    <source>
        <dbReference type="Proteomes" id="UP001082899"/>
    </source>
</evidence>
<evidence type="ECO:0000259" key="4">
    <source>
        <dbReference type="PROSITE" id="PS50043"/>
    </source>
</evidence>
<sequence length="216" mass="22962">MKKISVGLADDHPVILLGVSQVLTEHPDIDVRFSCATIGELFQHLLETPVNVLLCDFEFADDPQADGLDLLKRIKRVAPNTKVLILSSHTGSHIVSTSLAAGASGFIGKARSDCAGLPQAIRDVQSGNIYLPPPIASALLSNIFQGPDKAGGLSALSEKESIVARMTCDGFSISEIAARLHRSPKTVSNQKGAAMRKLGARNDVELASIVRELKSD</sequence>
<dbReference type="InterPro" id="IPR000792">
    <property type="entry name" value="Tscrpt_reg_LuxR_C"/>
</dbReference>
<dbReference type="CDD" id="cd06170">
    <property type="entry name" value="LuxR_C_like"/>
    <property type="match status" value="1"/>
</dbReference>
<dbReference type="Pfam" id="PF00196">
    <property type="entry name" value="GerE"/>
    <property type="match status" value="1"/>
</dbReference>
<evidence type="ECO:0000313" key="6">
    <source>
        <dbReference type="EMBL" id="MCY0387201.1"/>
    </source>
</evidence>
<dbReference type="Proteomes" id="UP001082899">
    <property type="component" value="Unassembled WGS sequence"/>
</dbReference>
<feature type="domain" description="HTH luxR-type" evidence="4">
    <location>
        <begin position="149"/>
        <end position="214"/>
    </location>
</feature>
<accession>A0ABT3ZKY3</accession>
<dbReference type="PROSITE" id="PS50110">
    <property type="entry name" value="RESPONSE_REGULATORY"/>
    <property type="match status" value="1"/>
</dbReference>
<keyword evidence="2" id="KW-0238">DNA-binding</keyword>